<accession>A0A239ATZ4</accession>
<evidence type="ECO:0008006" key="3">
    <source>
        <dbReference type="Google" id="ProtNLM"/>
    </source>
</evidence>
<name>A0A239ATZ4_9BACT</name>
<evidence type="ECO:0000313" key="1">
    <source>
        <dbReference type="EMBL" id="SNR98999.1"/>
    </source>
</evidence>
<protein>
    <recommendedName>
        <fullName evidence="3">PD-(D/E)XK nuclease superfamily protein</fullName>
    </recommendedName>
</protein>
<dbReference type="Proteomes" id="UP000198324">
    <property type="component" value="Unassembled WGS sequence"/>
</dbReference>
<dbReference type="OrthoDB" id="9130608at2"/>
<gene>
    <name evidence="1" type="ORF">SAMN04488503_2215</name>
</gene>
<dbReference type="RefSeq" id="WP_089274424.1">
    <property type="nucleotide sequence ID" value="NZ_FZOC01000004.1"/>
</dbReference>
<keyword evidence="2" id="KW-1185">Reference proteome</keyword>
<proteinExistence type="predicted"/>
<evidence type="ECO:0000313" key="2">
    <source>
        <dbReference type="Proteomes" id="UP000198324"/>
    </source>
</evidence>
<dbReference type="EMBL" id="FZOC01000004">
    <property type="protein sequence ID" value="SNR98999.1"/>
    <property type="molecule type" value="Genomic_DNA"/>
</dbReference>
<sequence>MLPSVTAVLSPWADFSGIAPDVLENAARRGTAVHRICGCITQGLWFPEIPDDCAGFIESFRGWFPVVEEVVLSEGELSDAALGFCGHPDLICRIRGDETLALIDFKTPATKSPLWRAQLAAYKHLAVVNGYPVERVGSLRLKRDGKAPIFDEYTDGSAADLAGFVAALNAHRYFGTKL</sequence>
<reference evidence="1 2" key="1">
    <citation type="submission" date="2017-06" db="EMBL/GenBank/DDBJ databases">
        <authorList>
            <person name="Kim H.J."/>
            <person name="Triplett B.A."/>
        </authorList>
    </citation>
    <scope>NUCLEOTIDE SEQUENCE [LARGE SCALE GENOMIC DNA]</scope>
    <source>
        <strain evidence="1 2">DSM 13116</strain>
    </source>
</reference>
<organism evidence="1 2">
    <name type="scientific">Humidesulfovibrio mexicanus</name>
    <dbReference type="NCBI Taxonomy" id="147047"/>
    <lineage>
        <taxon>Bacteria</taxon>
        <taxon>Pseudomonadati</taxon>
        <taxon>Thermodesulfobacteriota</taxon>
        <taxon>Desulfovibrionia</taxon>
        <taxon>Desulfovibrionales</taxon>
        <taxon>Desulfovibrionaceae</taxon>
        <taxon>Humidesulfovibrio</taxon>
    </lineage>
</organism>
<dbReference type="AlphaFoldDB" id="A0A239ATZ4"/>